<keyword evidence="6" id="KW-0106">Calcium</keyword>
<evidence type="ECO:0000259" key="13">
    <source>
        <dbReference type="PROSITE" id="PS50222"/>
    </source>
</evidence>
<dbReference type="AlphaFoldDB" id="A0A7S3H0R4"/>
<dbReference type="GO" id="GO:0005509">
    <property type="term" value="F:calcium ion binding"/>
    <property type="evidence" value="ECO:0007669"/>
    <property type="project" value="InterPro"/>
</dbReference>
<feature type="signal peptide" evidence="11">
    <location>
        <begin position="1"/>
        <end position="18"/>
    </location>
</feature>
<dbReference type="InterPro" id="IPR002048">
    <property type="entry name" value="EF_hand_dom"/>
</dbReference>
<dbReference type="EMBL" id="HBIC01021514">
    <property type="protein sequence ID" value="CAE0281915.1"/>
    <property type="molecule type" value="Transcribed_RNA"/>
</dbReference>
<dbReference type="InterPro" id="IPR011992">
    <property type="entry name" value="EF-hand-dom_pair"/>
</dbReference>
<gene>
    <name evidence="14" type="ORF">SELO1098_LOCUS10749</name>
</gene>
<dbReference type="GO" id="GO:0003755">
    <property type="term" value="F:peptidyl-prolyl cis-trans isomerase activity"/>
    <property type="evidence" value="ECO:0007669"/>
    <property type="project" value="UniProtKB-KW"/>
</dbReference>
<dbReference type="InterPro" id="IPR001179">
    <property type="entry name" value="PPIase_FKBP_dom"/>
</dbReference>
<keyword evidence="7 10" id="KW-0697">Rotamase</keyword>
<organism evidence="14">
    <name type="scientific">Spumella elongata</name>
    <dbReference type="NCBI Taxonomy" id="89044"/>
    <lineage>
        <taxon>Eukaryota</taxon>
        <taxon>Sar</taxon>
        <taxon>Stramenopiles</taxon>
        <taxon>Ochrophyta</taxon>
        <taxon>Chrysophyceae</taxon>
        <taxon>Chromulinales</taxon>
        <taxon>Chromulinaceae</taxon>
        <taxon>Spumella</taxon>
    </lineage>
</organism>
<reference evidence="14" key="1">
    <citation type="submission" date="2021-01" db="EMBL/GenBank/DDBJ databases">
        <authorList>
            <person name="Corre E."/>
            <person name="Pelletier E."/>
            <person name="Niang G."/>
            <person name="Scheremetjew M."/>
            <person name="Finn R."/>
            <person name="Kale V."/>
            <person name="Holt S."/>
            <person name="Cochrane G."/>
            <person name="Meng A."/>
            <person name="Brown T."/>
            <person name="Cohen L."/>
        </authorList>
    </citation>
    <scope>NUCLEOTIDE SEQUENCE</scope>
    <source>
        <strain evidence="14">CCAP 955/1</strain>
    </source>
</reference>
<evidence type="ECO:0000256" key="4">
    <source>
        <dbReference type="ARBA" id="ARBA00022737"/>
    </source>
</evidence>
<feature type="chain" id="PRO_5030858039" description="peptidylprolyl isomerase" evidence="11">
    <location>
        <begin position="19"/>
        <end position="205"/>
    </location>
</feature>
<sequence length="205" mass="22342">MQIPFIALVLALLSAVFAQKDGRCVNGVPATVGDTVGVHYSGYIDKSSAAGEHGKMFDSSLKRGPFTFRLGSGQVIKGWDQGIDGMCLGEKKTLTIPPELGYGARGAGKDIPPNATLRFTVDLISINDNKIALEPTAEPNIFREMDTNNDQHITEEEMQAWFTNTHPDKLTSIPQGLFEREDKNGDKVISWEEFDGPKGDSARSV</sequence>
<protein>
    <recommendedName>
        <fullName evidence="2 10">peptidylprolyl isomerase</fullName>
        <ecNumber evidence="2 10">5.2.1.8</ecNumber>
    </recommendedName>
</protein>
<dbReference type="InterPro" id="IPR018247">
    <property type="entry name" value="EF_Hand_1_Ca_BS"/>
</dbReference>
<dbReference type="PANTHER" id="PTHR46222">
    <property type="entry name" value="PEPTIDYL-PROLYL CIS-TRANS ISOMERASE FKBP7/14"/>
    <property type="match status" value="1"/>
</dbReference>
<proteinExistence type="predicted"/>
<evidence type="ECO:0000256" key="3">
    <source>
        <dbReference type="ARBA" id="ARBA00022729"/>
    </source>
</evidence>
<dbReference type="SUPFAM" id="SSF54534">
    <property type="entry name" value="FKBP-like"/>
    <property type="match status" value="1"/>
</dbReference>
<dbReference type="SUPFAM" id="SSF47473">
    <property type="entry name" value="EF-hand"/>
    <property type="match status" value="1"/>
</dbReference>
<evidence type="ECO:0000259" key="12">
    <source>
        <dbReference type="PROSITE" id="PS50059"/>
    </source>
</evidence>
<dbReference type="InterPro" id="IPR046357">
    <property type="entry name" value="PPIase_dom_sf"/>
</dbReference>
<evidence type="ECO:0000256" key="8">
    <source>
        <dbReference type="ARBA" id="ARBA00023180"/>
    </source>
</evidence>
<dbReference type="Pfam" id="PF13499">
    <property type="entry name" value="EF-hand_7"/>
    <property type="match status" value="1"/>
</dbReference>
<dbReference type="EC" id="5.2.1.8" evidence="2 10"/>
<dbReference type="PROSITE" id="PS50222">
    <property type="entry name" value="EF_HAND_2"/>
    <property type="match status" value="1"/>
</dbReference>
<keyword evidence="4" id="KW-0677">Repeat</keyword>
<dbReference type="PROSITE" id="PS00018">
    <property type="entry name" value="EF_HAND_1"/>
    <property type="match status" value="2"/>
</dbReference>
<evidence type="ECO:0000313" key="14">
    <source>
        <dbReference type="EMBL" id="CAE0281915.1"/>
    </source>
</evidence>
<feature type="domain" description="PPIase FKBP-type" evidence="12">
    <location>
        <begin position="33"/>
        <end position="127"/>
    </location>
</feature>
<evidence type="ECO:0000256" key="9">
    <source>
        <dbReference type="ARBA" id="ARBA00023235"/>
    </source>
</evidence>
<evidence type="ECO:0000256" key="5">
    <source>
        <dbReference type="ARBA" id="ARBA00022824"/>
    </source>
</evidence>
<evidence type="ECO:0000256" key="6">
    <source>
        <dbReference type="ARBA" id="ARBA00022837"/>
    </source>
</evidence>
<evidence type="ECO:0000256" key="11">
    <source>
        <dbReference type="SAM" id="SignalP"/>
    </source>
</evidence>
<comment type="catalytic activity">
    <reaction evidence="1 10">
        <text>[protein]-peptidylproline (omega=180) = [protein]-peptidylproline (omega=0)</text>
        <dbReference type="Rhea" id="RHEA:16237"/>
        <dbReference type="Rhea" id="RHEA-COMP:10747"/>
        <dbReference type="Rhea" id="RHEA-COMP:10748"/>
        <dbReference type="ChEBI" id="CHEBI:83833"/>
        <dbReference type="ChEBI" id="CHEBI:83834"/>
        <dbReference type="EC" id="5.2.1.8"/>
    </reaction>
</comment>
<dbReference type="Gene3D" id="1.10.238.10">
    <property type="entry name" value="EF-hand"/>
    <property type="match status" value="1"/>
</dbReference>
<keyword evidence="9 10" id="KW-0413">Isomerase</keyword>
<evidence type="ECO:0000256" key="7">
    <source>
        <dbReference type="ARBA" id="ARBA00023110"/>
    </source>
</evidence>
<dbReference type="Gene3D" id="3.10.50.40">
    <property type="match status" value="1"/>
</dbReference>
<keyword evidence="3 11" id="KW-0732">Signal</keyword>
<dbReference type="Pfam" id="PF00254">
    <property type="entry name" value="FKBP_C"/>
    <property type="match status" value="1"/>
</dbReference>
<dbReference type="InterPro" id="IPR052273">
    <property type="entry name" value="PPIase_FKBP"/>
</dbReference>
<evidence type="ECO:0000256" key="1">
    <source>
        <dbReference type="ARBA" id="ARBA00000971"/>
    </source>
</evidence>
<dbReference type="PROSITE" id="PS50059">
    <property type="entry name" value="FKBP_PPIASE"/>
    <property type="match status" value="1"/>
</dbReference>
<dbReference type="FunFam" id="3.10.50.40:FF:000006">
    <property type="entry name" value="Peptidyl-prolyl cis-trans isomerase"/>
    <property type="match status" value="1"/>
</dbReference>
<evidence type="ECO:0000256" key="10">
    <source>
        <dbReference type="PROSITE-ProRule" id="PRU00277"/>
    </source>
</evidence>
<keyword evidence="8" id="KW-0325">Glycoprotein</keyword>
<accession>A0A7S3H0R4</accession>
<name>A0A7S3H0R4_9STRA</name>
<dbReference type="PANTHER" id="PTHR46222:SF3">
    <property type="entry name" value="PEPTIDYLPROLYL ISOMERASE"/>
    <property type="match status" value="1"/>
</dbReference>
<feature type="domain" description="EF-hand" evidence="13">
    <location>
        <begin position="140"/>
        <end position="168"/>
    </location>
</feature>
<keyword evidence="5" id="KW-0256">Endoplasmic reticulum</keyword>
<dbReference type="GO" id="GO:0005783">
    <property type="term" value="C:endoplasmic reticulum"/>
    <property type="evidence" value="ECO:0007669"/>
    <property type="project" value="UniProtKB-ARBA"/>
</dbReference>
<evidence type="ECO:0000256" key="2">
    <source>
        <dbReference type="ARBA" id="ARBA00013194"/>
    </source>
</evidence>